<name>A0A1Y4LWF5_9FIRM</name>
<evidence type="ECO:0000313" key="2">
    <source>
        <dbReference type="Proteomes" id="UP000195326"/>
    </source>
</evidence>
<gene>
    <name evidence="1" type="ORF">B5F15_03915</name>
</gene>
<dbReference type="EMBL" id="NFKL01000004">
    <property type="protein sequence ID" value="OUP59969.1"/>
    <property type="molecule type" value="Genomic_DNA"/>
</dbReference>
<reference evidence="2" key="1">
    <citation type="submission" date="2017-04" db="EMBL/GenBank/DDBJ databases">
        <title>Function of individual gut microbiota members based on whole genome sequencing of pure cultures obtained from chicken caecum.</title>
        <authorList>
            <person name="Medvecky M."/>
            <person name="Cejkova D."/>
            <person name="Polansky O."/>
            <person name="Karasova D."/>
            <person name="Kubasova T."/>
            <person name="Cizek A."/>
            <person name="Rychlik I."/>
        </authorList>
    </citation>
    <scope>NUCLEOTIDE SEQUENCE [LARGE SCALE GENOMIC DNA]</scope>
    <source>
        <strain evidence="2">An179</strain>
    </source>
</reference>
<dbReference type="Proteomes" id="UP000195326">
    <property type="component" value="Unassembled WGS sequence"/>
</dbReference>
<evidence type="ECO:0000313" key="1">
    <source>
        <dbReference type="EMBL" id="OUP59969.1"/>
    </source>
</evidence>
<accession>A0A1Y4LWF5</accession>
<organism evidence="1 2">
    <name type="scientific">Butyricicoccus pullicaecorum</name>
    <dbReference type="NCBI Taxonomy" id="501571"/>
    <lineage>
        <taxon>Bacteria</taxon>
        <taxon>Bacillati</taxon>
        <taxon>Bacillota</taxon>
        <taxon>Clostridia</taxon>
        <taxon>Eubacteriales</taxon>
        <taxon>Butyricicoccaceae</taxon>
        <taxon>Butyricicoccus</taxon>
    </lineage>
</organism>
<dbReference type="AlphaFoldDB" id="A0A1Y4LWF5"/>
<proteinExistence type="predicted"/>
<protein>
    <submittedName>
        <fullName evidence="1">Uncharacterized protein</fullName>
    </submittedName>
</protein>
<sequence length="90" mass="9862">MFIHSLSIHNPQAVWIKFRPKNPAAAAPIESFASLFKGCGFSGQRPESSVATDETLFLNPGVRPGIQLTCRSYLYNIETGSKLGVKKPIQ</sequence>
<comment type="caution">
    <text evidence="1">The sequence shown here is derived from an EMBL/GenBank/DDBJ whole genome shotgun (WGS) entry which is preliminary data.</text>
</comment>